<dbReference type="Proteomes" id="UP000662185">
    <property type="component" value="Unassembled WGS sequence"/>
</dbReference>
<protein>
    <submittedName>
        <fullName evidence="1">Uncharacterized protein</fullName>
    </submittedName>
</protein>
<evidence type="ECO:0000313" key="1">
    <source>
        <dbReference type="EMBL" id="MBD2295227.1"/>
    </source>
</evidence>
<dbReference type="EMBL" id="JACJQU010000011">
    <property type="protein sequence ID" value="MBD2295227.1"/>
    <property type="molecule type" value="Genomic_DNA"/>
</dbReference>
<accession>A0A926WIU4</accession>
<evidence type="ECO:0000313" key="2">
    <source>
        <dbReference type="Proteomes" id="UP000662185"/>
    </source>
</evidence>
<comment type="caution">
    <text evidence="1">The sequence shown here is derived from an EMBL/GenBank/DDBJ whole genome shotgun (WGS) entry which is preliminary data.</text>
</comment>
<dbReference type="RefSeq" id="WP_190562616.1">
    <property type="nucleotide sequence ID" value="NZ_JACJQU010000011.1"/>
</dbReference>
<reference evidence="2" key="1">
    <citation type="journal article" date="2020" name="ISME J.">
        <title>Comparative genomics reveals insights into cyanobacterial evolution and habitat adaptation.</title>
        <authorList>
            <person name="Chen M.Y."/>
            <person name="Teng W.K."/>
            <person name="Zhao L."/>
            <person name="Hu C.X."/>
            <person name="Zhou Y.K."/>
            <person name="Han B.P."/>
            <person name="Song L.R."/>
            <person name="Shu W.S."/>
        </authorList>
    </citation>
    <scope>NUCLEOTIDE SEQUENCE [LARGE SCALE GENOMIC DNA]</scope>
    <source>
        <strain evidence="2">FACHB-251</strain>
    </source>
</reference>
<name>A0A926WIU4_9NOST</name>
<proteinExistence type="predicted"/>
<keyword evidence="2" id="KW-1185">Reference proteome</keyword>
<gene>
    <name evidence="1" type="ORF">H6G06_17515</name>
</gene>
<dbReference type="AlphaFoldDB" id="A0A926WIU4"/>
<organism evidence="1 2">
    <name type="scientific">Anabaena sphaerica FACHB-251</name>
    <dbReference type="NCBI Taxonomy" id="2692883"/>
    <lineage>
        <taxon>Bacteria</taxon>
        <taxon>Bacillati</taxon>
        <taxon>Cyanobacteriota</taxon>
        <taxon>Cyanophyceae</taxon>
        <taxon>Nostocales</taxon>
        <taxon>Nostocaceae</taxon>
        <taxon>Anabaena</taxon>
    </lineage>
</organism>
<sequence length="59" mass="6373">MIQSSSGSVTALPLAALWMVSCHLWTPRFCDDSQVARAVSPCQSYLNLLIDAQSPGFVC</sequence>